<comment type="similarity">
    <text evidence="7 8">Belongs to the ferrochelatase family.</text>
</comment>
<dbReference type="SUPFAM" id="SSF53800">
    <property type="entry name" value="Chelatase"/>
    <property type="match status" value="1"/>
</dbReference>
<keyword evidence="2 7" id="KW-0408">Iron</keyword>
<comment type="subcellular location">
    <subcellularLocation>
        <location evidence="7 8">Cytoplasm</location>
    </subcellularLocation>
</comment>
<dbReference type="AlphaFoldDB" id="A0A0R2K5P1"/>
<comment type="function">
    <text evidence="7 8">Involved in coproporphyrin-dependent heme b biosynthesis. Catalyzes the insertion of ferrous iron into coproporphyrin III to form Fe-coproporphyrin III.</text>
</comment>
<keyword evidence="3 7" id="KW-0350">Heme biosynthesis</keyword>
<evidence type="ECO:0000256" key="7">
    <source>
        <dbReference type="HAMAP-Rule" id="MF_00323"/>
    </source>
</evidence>
<dbReference type="OrthoDB" id="9809741at2"/>
<dbReference type="InterPro" id="IPR001015">
    <property type="entry name" value="Ferrochelatase"/>
</dbReference>
<dbReference type="PATRIC" id="fig|89059.3.peg.1047"/>
<dbReference type="PROSITE" id="PS00534">
    <property type="entry name" value="FERROCHELATASE"/>
    <property type="match status" value="1"/>
</dbReference>
<evidence type="ECO:0000256" key="4">
    <source>
        <dbReference type="ARBA" id="ARBA00023239"/>
    </source>
</evidence>
<comment type="caution">
    <text evidence="9">The sequence shown here is derived from an EMBL/GenBank/DDBJ whole genome shotgun (WGS) entry which is preliminary data.</text>
</comment>
<dbReference type="Gene3D" id="3.40.50.1400">
    <property type="match status" value="2"/>
</dbReference>
<keyword evidence="7 8" id="KW-0963">Cytoplasm</keyword>
<accession>A0A0R2K5P1</accession>
<evidence type="ECO:0000256" key="8">
    <source>
        <dbReference type="RuleBase" id="RU000607"/>
    </source>
</evidence>
<dbReference type="UniPathway" id="UPA00252"/>
<evidence type="ECO:0000256" key="2">
    <source>
        <dbReference type="ARBA" id="ARBA00023004"/>
    </source>
</evidence>
<comment type="pathway">
    <text evidence="1 7 8">Porphyrin-containing compound metabolism; protoheme biosynthesis.</text>
</comment>
<proteinExistence type="inferred from homology"/>
<dbReference type="GO" id="GO:0006783">
    <property type="term" value="P:heme biosynthetic process"/>
    <property type="evidence" value="ECO:0007669"/>
    <property type="project" value="UniProtKB-UniRule"/>
</dbReference>
<dbReference type="STRING" id="89059.LAC1533_2034"/>
<dbReference type="InterPro" id="IPR033644">
    <property type="entry name" value="Ferrochelatase_C"/>
</dbReference>
<comment type="caution">
    <text evidence="7">Lacks conserved residue(s) required for the propagation of feature annotation.</text>
</comment>
<keyword evidence="7" id="KW-0479">Metal-binding</keyword>
<feature type="binding site" evidence="7">
    <location>
        <position position="270"/>
    </location>
    <ligand>
        <name>Fe(2+)</name>
        <dbReference type="ChEBI" id="CHEBI:29033"/>
    </ligand>
</feature>
<dbReference type="Proteomes" id="UP000051491">
    <property type="component" value="Unassembled WGS sequence"/>
</dbReference>
<dbReference type="InterPro" id="IPR019772">
    <property type="entry name" value="Ferrochelatase_AS"/>
</dbReference>
<comment type="catalytic activity">
    <reaction evidence="6">
        <text>Fe-coproporphyrin III + 2 H(+) = coproporphyrin III + Fe(2+)</text>
        <dbReference type="Rhea" id="RHEA:49572"/>
        <dbReference type="ChEBI" id="CHEBI:15378"/>
        <dbReference type="ChEBI" id="CHEBI:29033"/>
        <dbReference type="ChEBI" id="CHEBI:68438"/>
        <dbReference type="ChEBI" id="CHEBI:131725"/>
        <dbReference type="EC" id="4.99.1.9"/>
    </reaction>
    <physiologicalReaction direction="right-to-left" evidence="6">
        <dbReference type="Rhea" id="RHEA:49574"/>
    </physiologicalReaction>
</comment>
<dbReference type="EMBL" id="JQBK01000024">
    <property type="protein sequence ID" value="KRN84905.1"/>
    <property type="molecule type" value="Genomic_DNA"/>
</dbReference>
<evidence type="ECO:0000256" key="6">
    <source>
        <dbReference type="ARBA" id="ARBA00024536"/>
    </source>
</evidence>
<dbReference type="GO" id="GO:0046872">
    <property type="term" value="F:metal ion binding"/>
    <property type="evidence" value="ECO:0007669"/>
    <property type="project" value="UniProtKB-UniRule"/>
</dbReference>
<dbReference type="RefSeq" id="WP_010497488.1">
    <property type="nucleotide sequence ID" value="NZ_JQBK01000024.1"/>
</dbReference>
<dbReference type="GO" id="GO:0004325">
    <property type="term" value="F:ferrochelatase activity"/>
    <property type="evidence" value="ECO:0007669"/>
    <property type="project" value="UniProtKB-UniRule"/>
</dbReference>
<evidence type="ECO:0000256" key="1">
    <source>
        <dbReference type="ARBA" id="ARBA00004744"/>
    </source>
</evidence>
<organism evidence="9 10">
    <name type="scientific">Ligilactobacillus acidipiscis</name>
    <dbReference type="NCBI Taxonomy" id="89059"/>
    <lineage>
        <taxon>Bacteria</taxon>
        <taxon>Bacillati</taxon>
        <taxon>Bacillota</taxon>
        <taxon>Bacilli</taxon>
        <taxon>Lactobacillales</taxon>
        <taxon>Lactobacillaceae</taxon>
        <taxon>Ligilactobacillus</taxon>
    </lineage>
</organism>
<dbReference type="PANTHER" id="PTHR11108">
    <property type="entry name" value="FERROCHELATASE"/>
    <property type="match status" value="1"/>
</dbReference>
<evidence type="ECO:0000256" key="3">
    <source>
        <dbReference type="ARBA" id="ARBA00023133"/>
    </source>
</evidence>
<dbReference type="PANTHER" id="PTHR11108:SF1">
    <property type="entry name" value="FERROCHELATASE, MITOCHONDRIAL"/>
    <property type="match status" value="1"/>
</dbReference>
<dbReference type="EC" id="4.99.1.9" evidence="7"/>
<dbReference type="InterPro" id="IPR033659">
    <property type="entry name" value="Ferrochelatase_N"/>
</dbReference>
<sequence length="313" mass="36458">MDKKAVVLINLGTPEKPTTKSVREYLNIFLSDQRIIKMSPFWWQPILHTMILPHRPQKSAKLYQQIWREDGSPLLTYARTQQNYLQERLPDYRVEIAMSYSHPLISETFCKLRTAGYQDITIIPLYPQYSGTTVGSVYDDVQNYFRKTDKIVDLRFIHSFYKEDDYINYYAEKIKEQLQKTPVDALLFSYHGVPVSYVANGDPYPQECSETTAKIMEKVGKVKYFQTFQSKFGPSEWLKPATNSTLKGLPHRGYRKIMVIAPGFVVDCLETLHELKVENKGYFMTHGGEEFIYLSPFNDDPKFADLLAKLVRK</sequence>
<dbReference type="CDD" id="cd00419">
    <property type="entry name" value="Ferrochelatase_C"/>
    <property type="match status" value="1"/>
</dbReference>
<feature type="binding site" evidence="7">
    <location>
        <position position="191"/>
    </location>
    <ligand>
        <name>Fe(2+)</name>
        <dbReference type="ChEBI" id="CHEBI:29033"/>
    </ligand>
</feature>
<reference evidence="9 10" key="1">
    <citation type="journal article" date="2015" name="Genome Announc.">
        <title>Expanding the biotechnology potential of lactobacilli through comparative genomics of 213 strains and associated genera.</title>
        <authorList>
            <person name="Sun Z."/>
            <person name="Harris H.M."/>
            <person name="McCann A."/>
            <person name="Guo C."/>
            <person name="Argimon S."/>
            <person name="Zhang W."/>
            <person name="Yang X."/>
            <person name="Jeffery I.B."/>
            <person name="Cooney J.C."/>
            <person name="Kagawa T.F."/>
            <person name="Liu W."/>
            <person name="Song Y."/>
            <person name="Salvetti E."/>
            <person name="Wrobel A."/>
            <person name="Rasinkangas P."/>
            <person name="Parkhill J."/>
            <person name="Rea M.C."/>
            <person name="O'Sullivan O."/>
            <person name="Ritari J."/>
            <person name="Douillard F.P."/>
            <person name="Paul Ross R."/>
            <person name="Yang R."/>
            <person name="Briner A.E."/>
            <person name="Felis G.E."/>
            <person name="de Vos W.M."/>
            <person name="Barrangou R."/>
            <person name="Klaenhammer T.R."/>
            <person name="Caufield P.W."/>
            <person name="Cui Y."/>
            <person name="Zhang H."/>
            <person name="O'Toole P.W."/>
        </authorList>
    </citation>
    <scope>NUCLEOTIDE SEQUENCE [LARGE SCALE GENOMIC DNA]</scope>
    <source>
        <strain evidence="9 10">DSM 15353</strain>
    </source>
</reference>
<name>A0A0R2K5P1_9LACO</name>
<protein>
    <recommendedName>
        <fullName evidence="7">Coproporphyrin III ferrochelatase</fullName>
        <ecNumber evidence="7">4.99.1.9</ecNumber>
    </recommendedName>
</protein>
<dbReference type="HAMAP" id="MF_00323">
    <property type="entry name" value="Ferrochelatase"/>
    <property type="match status" value="1"/>
</dbReference>
<dbReference type="CDD" id="cd03411">
    <property type="entry name" value="Ferrochelatase_N"/>
    <property type="match status" value="1"/>
</dbReference>
<evidence type="ECO:0000313" key="9">
    <source>
        <dbReference type="EMBL" id="KRN84905.1"/>
    </source>
</evidence>
<keyword evidence="5 7" id="KW-0627">Porphyrin biosynthesis</keyword>
<evidence type="ECO:0000256" key="5">
    <source>
        <dbReference type="ARBA" id="ARBA00023244"/>
    </source>
</evidence>
<evidence type="ECO:0000313" key="10">
    <source>
        <dbReference type="Proteomes" id="UP000051491"/>
    </source>
</evidence>
<dbReference type="GO" id="GO:0005737">
    <property type="term" value="C:cytoplasm"/>
    <property type="evidence" value="ECO:0007669"/>
    <property type="project" value="UniProtKB-SubCell"/>
</dbReference>
<dbReference type="Pfam" id="PF00762">
    <property type="entry name" value="Ferrochelatase"/>
    <property type="match status" value="1"/>
</dbReference>
<dbReference type="NCBIfam" id="TIGR00109">
    <property type="entry name" value="hemH"/>
    <property type="match status" value="1"/>
</dbReference>
<keyword evidence="4 7" id="KW-0456">Lyase</keyword>
<gene>
    <name evidence="7" type="primary">cpfC</name>
    <name evidence="9" type="ORF">IV43_GL000991</name>
</gene>